<keyword evidence="2" id="KW-1185">Reference proteome</keyword>
<accession>A0A1I7Y314</accession>
<sequence>MDVRLALLTLLLLRCRILKADVDPEEE</sequence>
<protein>
    <submittedName>
        <fullName evidence="3">Melanoma receptor tyrosine kinase</fullName>
    </submittedName>
</protein>
<name>A0A1I7Y314_9BILA</name>
<proteinExistence type="predicted"/>
<feature type="signal peptide" evidence="1">
    <location>
        <begin position="1"/>
        <end position="20"/>
    </location>
</feature>
<evidence type="ECO:0000256" key="1">
    <source>
        <dbReference type="SAM" id="SignalP"/>
    </source>
</evidence>
<organism evidence="2 3">
    <name type="scientific">Steinernema glaseri</name>
    <dbReference type="NCBI Taxonomy" id="37863"/>
    <lineage>
        <taxon>Eukaryota</taxon>
        <taxon>Metazoa</taxon>
        <taxon>Ecdysozoa</taxon>
        <taxon>Nematoda</taxon>
        <taxon>Chromadorea</taxon>
        <taxon>Rhabditida</taxon>
        <taxon>Tylenchina</taxon>
        <taxon>Panagrolaimomorpha</taxon>
        <taxon>Strongyloidoidea</taxon>
        <taxon>Steinernematidae</taxon>
        <taxon>Steinernema</taxon>
    </lineage>
</organism>
<dbReference type="Proteomes" id="UP000095287">
    <property type="component" value="Unplaced"/>
</dbReference>
<keyword evidence="1" id="KW-0732">Signal</keyword>
<evidence type="ECO:0000313" key="3">
    <source>
        <dbReference type="WBParaSite" id="L893_g11950.t1"/>
    </source>
</evidence>
<evidence type="ECO:0000313" key="2">
    <source>
        <dbReference type="Proteomes" id="UP000095287"/>
    </source>
</evidence>
<dbReference type="AlphaFoldDB" id="A0A1I7Y314"/>
<feature type="chain" id="PRO_5009311760" evidence="1">
    <location>
        <begin position="21"/>
        <end position="27"/>
    </location>
</feature>
<dbReference type="WBParaSite" id="L893_g11950.t1">
    <property type="protein sequence ID" value="L893_g11950.t1"/>
    <property type="gene ID" value="L893_g11950"/>
</dbReference>
<reference evidence="3" key="1">
    <citation type="submission" date="2016-11" db="UniProtKB">
        <authorList>
            <consortium name="WormBaseParasite"/>
        </authorList>
    </citation>
    <scope>IDENTIFICATION</scope>
</reference>